<keyword evidence="3" id="KW-0443">Lipid metabolism</keyword>
<keyword evidence="4" id="KW-0276">Fatty acid metabolism</keyword>
<name>A0A370U622_9GAMM</name>
<dbReference type="EMBL" id="QKRA01000009">
    <property type="protein sequence ID" value="RDL43193.1"/>
    <property type="molecule type" value="Genomic_DNA"/>
</dbReference>
<proteinExistence type="predicted"/>
<evidence type="ECO:0000313" key="5">
    <source>
        <dbReference type="EMBL" id="RDL43193.1"/>
    </source>
</evidence>
<evidence type="ECO:0000313" key="6">
    <source>
        <dbReference type="Proteomes" id="UP000254326"/>
    </source>
</evidence>
<evidence type="ECO:0000256" key="3">
    <source>
        <dbReference type="ARBA" id="ARBA00023098"/>
    </source>
</evidence>
<comment type="caution">
    <text evidence="5">The sequence shown here is derived from an EMBL/GenBank/DDBJ whole genome shotgun (WGS) entry which is preliminary data.</text>
</comment>
<reference evidence="5 6" key="1">
    <citation type="submission" date="2018-06" db="EMBL/GenBank/DDBJ databases">
        <title>Marinomonas sp. YLB-05 draft genome sequence.</title>
        <authorList>
            <person name="Yu L."/>
            <person name="Tang X."/>
        </authorList>
    </citation>
    <scope>NUCLEOTIDE SEQUENCE [LARGE SCALE GENOMIC DNA]</scope>
    <source>
        <strain evidence="5 6">YLB-05</strain>
    </source>
</reference>
<accession>A0A370U622</accession>
<keyword evidence="1" id="KW-0444">Lipid biosynthesis</keyword>
<gene>
    <name evidence="5" type="ORF">DN730_15955</name>
</gene>
<dbReference type="AlphaFoldDB" id="A0A370U622"/>
<evidence type="ECO:0000256" key="2">
    <source>
        <dbReference type="ARBA" id="ARBA00022801"/>
    </source>
</evidence>
<protein>
    <submittedName>
        <fullName evidence="5">DUF479 domain-containing protein</fullName>
    </submittedName>
</protein>
<keyword evidence="4" id="KW-0275">Fatty acid biosynthesis</keyword>
<keyword evidence="6" id="KW-1185">Reference proteome</keyword>
<dbReference type="PANTHER" id="PTHR38764:SF1">
    <property type="entry name" value="ACYL CARRIER PROTEIN PHOSPHODIESTERASE"/>
    <property type="match status" value="1"/>
</dbReference>
<evidence type="ECO:0000256" key="1">
    <source>
        <dbReference type="ARBA" id="ARBA00022516"/>
    </source>
</evidence>
<evidence type="ECO:0000256" key="4">
    <source>
        <dbReference type="ARBA" id="ARBA00023160"/>
    </source>
</evidence>
<dbReference type="RefSeq" id="WP_115469144.1">
    <property type="nucleotide sequence ID" value="NZ_QKRA01000009.1"/>
</dbReference>
<dbReference type="Pfam" id="PF04336">
    <property type="entry name" value="ACP_PD"/>
    <property type="match status" value="1"/>
</dbReference>
<sequence length="199" mass="22803">MNYIAHLHIADITETSYAGSLLGDFKWQIDPSHLALYKGWQLHQAVDTFVDAHPITERFKGLPRAGRRRFAGIIQDIVMDYWLVCYWERFSTDSFELFSHRVVASLGQDKHLCPERLQKMISSLEERNWLAGLGTKEGVERAIRSIQKRWSLGRFLDPFIGELDLLIEQAKQPFLLLYPEVLENACAAAAALDTGQVKK</sequence>
<organism evidence="5 6">
    <name type="scientific">Marinomonas piezotolerans</name>
    <dbReference type="NCBI Taxonomy" id="2213058"/>
    <lineage>
        <taxon>Bacteria</taxon>
        <taxon>Pseudomonadati</taxon>
        <taxon>Pseudomonadota</taxon>
        <taxon>Gammaproteobacteria</taxon>
        <taxon>Oceanospirillales</taxon>
        <taxon>Oceanospirillaceae</taxon>
        <taxon>Marinomonas</taxon>
    </lineage>
</organism>
<dbReference type="Proteomes" id="UP000254326">
    <property type="component" value="Unassembled WGS sequence"/>
</dbReference>
<dbReference type="GO" id="GO:0006633">
    <property type="term" value="P:fatty acid biosynthetic process"/>
    <property type="evidence" value="ECO:0007669"/>
    <property type="project" value="UniProtKB-KW"/>
</dbReference>
<dbReference type="InterPro" id="IPR007431">
    <property type="entry name" value="ACP_PD"/>
</dbReference>
<dbReference type="OrthoDB" id="8442777at2"/>
<dbReference type="GO" id="GO:0008770">
    <property type="term" value="F:[acyl-carrier-protein] phosphodiesterase activity"/>
    <property type="evidence" value="ECO:0007669"/>
    <property type="project" value="InterPro"/>
</dbReference>
<keyword evidence="2" id="KW-0378">Hydrolase</keyword>
<dbReference type="PANTHER" id="PTHR38764">
    <property type="entry name" value="ACYL CARRIER PROTEIN PHOSPHODIESTERASE"/>
    <property type="match status" value="1"/>
</dbReference>